<dbReference type="InterPro" id="IPR008971">
    <property type="entry name" value="HSP40/DnaJ_pept-bd"/>
</dbReference>
<dbReference type="SUPFAM" id="SSF49493">
    <property type="entry name" value="HSP40/DnaJ peptide-binding domain"/>
    <property type="match status" value="2"/>
</dbReference>
<accession>A0A0G0YSW8</accession>
<dbReference type="GO" id="GO:0042026">
    <property type="term" value="P:protein refolding"/>
    <property type="evidence" value="ECO:0007669"/>
    <property type="project" value="TreeGrafter"/>
</dbReference>
<comment type="caution">
    <text evidence="2">The sequence shown here is derived from an EMBL/GenBank/DDBJ whole genome shotgun (WGS) entry which is preliminary data.</text>
</comment>
<evidence type="ECO:0000313" key="2">
    <source>
        <dbReference type="EMBL" id="KKS03503.1"/>
    </source>
</evidence>
<reference evidence="2 3" key="1">
    <citation type="journal article" date="2015" name="Nature">
        <title>rRNA introns, odd ribosomes, and small enigmatic genomes across a large radiation of phyla.</title>
        <authorList>
            <person name="Brown C.T."/>
            <person name="Hug L.A."/>
            <person name="Thomas B.C."/>
            <person name="Sharon I."/>
            <person name="Castelle C.J."/>
            <person name="Singh A."/>
            <person name="Wilkins M.J."/>
            <person name="Williams K.H."/>
            <person name="Banfield J.F."/>
        </authorList>
    </citation>
    <scope>NUCLEOTIDE SEQUENCE [LARGE SCALE GENOMIC DNA]</scope>
</reference>
<dbReference type="PANTHER" id="PTHR43096">
    <property type="entry name" value="DNAJ HOMOLOG 1, MITOCHONDRIAL-RELATED"/>
    <property type="match status" value="1"/>
</dbReference>
<protein>
    <submittedName>
        <fullName evidence="2">Chaperone DnaJ</fullName>
    </submittedName>
</protein>
<dbReference type="PATRIC" id="fig|1619123.3.peg.227"/>
<sequence length="312" mass="33786">MANGKDYYKVLGIDKNASEEDVKKAYRKLAREHHPDVVSEKDKEAAEKRFKEINEAYRVLSDAEKRKMYDTYGTADPNQGFGGFSGGAGRGGQWGPFTYTYTSNGPNAGGNPEYGDFDPFDIFESMFGFRGFGGQRAPRRGKSLYYQLNIEFREAVFGVEKEVSIESGKVKIKIPSGARDGLELKFTGKGMPGPSGTPAGDLFITLKVPSPKGFKVAGDDLYVVAEIDIVTAAIGGTVEVPVVDLASSDALGKAKLKISAGTQYGARLLIRGKGMPRLHGRGQGDVMVQIAVVVPKTLNKKQRSLLEELGTL</sequence>
<dbReference type="SMART" id="SM00271">
    <property type="entry name" value="DnaJ"/>
    <property type="match status" value="1"/>
</dbReference>
<dbReference type="PROSITE" id="PS50076">
    <property type="entry name" value="DNAJ_2"/>
    <property type="match status" value="1"/>
</dbReference>
<dbReference type="CDD" id="cd10747">
    <property type="entry name" value="DnaJ_C"/>
    <property type="match status" value="1"/>
</dbReference>
<dbReference type="GO" id="GO:0005737">
    <property type="term" value="C:cytoplasm"/>
    <property type="evidence" value="ECO:0007669"/>
    <property type="project" value="TreeGrafter"/>
</dbReference>
<dbReference type="InterPro" id="IPR001623">
    <property type="entry name" value="DnaJ_domain"/>
</dbReference>
<dbReference type="CDD" id="cd06257">
    <property type="entry name" value="DnaJ"/>
    <property type="match status" value="1"/>
</dbReference>
<dbReference type="AlphaFoldDB" id="A0A0G0YSW8"/>
<dbReference type="Pfam" id="PF00226">
    <property type="entry name" value="DnaJ"/>
    <property type="match status" value="1"/>
</dbReference>
<evidence type="ECO:0000313" key="3">
    <source>
        <dbReference type="Proteomes" id="UP000033947"/>
    </source>
</evidence>
<dbReference type="InterPro" id="IPR036869">
    <property type="entry name" value="J_dom_sf"/>
</dbReference>
<name>A0A0G0YSW8_UNCKA</name>
<dbReference type="Pfam" id="PF01556">
    <property type="entry name" value="DnaJ_C"/>
    <property type="match status" value="1"/>
</dbReference>
<evidence type="ECO:0000259" key="1">
    <source>
        <dbReference type="PROSITE" id="PS50076"/>
    </source>
</evidence>
<dbReference type="GO" id="GO:0051082">
    <property type="term" value="F:unfolded protein binding"/>
    <property type="evidence" value="ECO:0007669"/>
    <property type="project" value="InterPro"/>
</dbReference>
<dbReference type="SUPFAM" id="SSF46565">
    <property type="entry name" value="Chaperone J-domain"/>
    <property type="match status" value="1"/>
</dbReference>
<dbReference type="EMBL" id="LCBB01000002">
    <property type="protein sequence ID" value="KKS03503.1"/>
    <property type="molecule type" value="Genomic_DNA"/>
</dbReference>
<dbReference type="PRINTS" id="PR00625">
    <property type="entry name" value="JDOMAIN"/>
</dbReference>
<dbReference type="Gene3D" id="1.10.287.110">
    <property type="entry name" value="DnaJ domain"/>
    <property type="match status" value="1"/>
</dbReference>
<dbReference type="PANTHER" id="PTHR43096:SF10">
    <property type="entry name" value="CHAPERONE PROTEIN DNAJ A6, CHLOROPLASTIC"/>
    <property type="match status" value="1"/>
</dbReference>
<proteinExistence type="predicted"/>
<dbReference type="Gene3D" id="2.60.260.20">
    <property type="entry name" value="Urease metallochaperone UreE, N-terminal domain"/>
    <property type="match status" value="2"/>
</dbReference>
<feature type="domain" description="J" evidence="1">
    <location>
        <begin position="6"/>
        <end position="73"/>
    </location>
</feature>
<dbReference type="InterPro" id="IPR002939">
    <property type="entry name" value="DnaJ_C"/>
</dbReference>
<dbReference type="Proteomes" id="UP000033947">
    <property type="component" value="Unassembled WGS sequence"/>
</dbReference>
<gene>
    <name evidence="2" type="ORF">UU55_C0002G0108</name>
</gene>
<organism evidence="2 3">
    <name type="scientific">candidate division WWE3 bacterium GW2011_GWC2_41_23</name>
    <dbReference type="NCBI Taxonomy" id="1619123"/>
    <lineage>
        <taxon>Bacteria</taxon>
        <taxon>Katanobacteria</taxon>
    </lineage>
</organism>